<gene>
    <name evidence="1" type="ORF">SAMN06265221_11638</name>
</gene>
<dbReference type="AlphaFoldDB" id="A0A521EW99"/>
<proteinExistence type="predicted"/>
<sequence length="290" mass="32503">MLKIHLGAHKTASTHLQYSMRLVRDELRACGVAYVDPPLLRGDPVSLAQVLSHGPGGEHDADCADMLRGLRAECDRILISEENILGGTHRSNMFSRRGLIYPFAARRVRQVIALAGGGPATLYLGLRDPAGFNVSAFALQLSLGNEIELTPYLRGRDPSRSFWGNLIRRLSEIDEVERLIVWRYEDYRALRPRLLAHMLPQDCAGIVPEPPPSNESLTQAGYEWFLSRAMSDSESDLRELVRRARNRFPRSDGHRGLRLLDDAVHARSDANYAADIDGLRQLAKVEFLDP</sequence>
<evidence type="ECO:0008006" key="3">
    <source>
        <dbReference type="Google" id="ProtNLM"/>
    </source>
</evidence>
<protein>
    <recommendedName>
        <fullName evidence="3">Sulfotransferase family protein</fullName>
    </recommendedName>
</protein>
<keyword evidence="2" id="KW-1185">Reference proteome</keyword>
<dbReference type="OrthoDB" id="8481769at2"/>
<reference evidence="1 2" key="1">
    <citation type="submission" date="2017-05" db="EMBL/GenBank/DDBJ databases">
        <authorList>
            <person name="Varghese N."/>
            <person name="Submissions S."/>
        </authorList>
    </citation>
    <scope>NUCLEOTIDE SEQUENCE [LARGE SCALE GENOMIC DNA]</scope>
    <source>
        <strain evidence="1 2">DSM 100094</strain>
    </source>
</reference>
<dbReference type="EMBL" id="FXTK01000016">
    <property type="protein sequence ID" value="SMO88193.1"/>
    <property type="molecule type" value="Genomic_DNA"/>
</dbReference>
<evidence type="ECO:0000313" key="1">
    <source>
        <dbReference type="EMBL" id="SMO88193.1"/>
    </source>
</evidence>
<dbReference type="Proteomes" id="UP000319014">
    <property type="component" value="Unassembled WGS sequence"/>
</dbReference>
<dbReference type="RefSeq" id="WP_142664093.1">
    <property type="nucleotide sequence ID" value="NZ_FXTK01000016.1"/>
</dbReference>
<organism evidence="1 2">
    <name type="scientific">Paracoccus laeviglucosivorans</name>
    <dbReference type="NCBI Taxonomy" id="1197861"/>
    <lineage>
        <taxon>Bacteria</taxon>
        <taxon>Pseudomonadati</taxon>
        <taxon>Pseudomonadota</taxon>
        <taxon>Alphaproteobacteria</taxon>
        <taxon>Rhodobacterales</taxon>
        <taxon>Paracoccaceae</taxon>
        <taxon>Paracoccus</taxon>
    </lineage>
</organism>
<evidence type="ECO:0000313" key="2">
    <source>
        <dbReference type="Proteomes" id="UP000319014"/>
    </source>
</evidence>
<accession>A0A521EW99</accession>
<name>A0A521EW99_9RHOB</name>